<dbReference type="GO" id="GO:0004867">
    <property type="term" value="F:serine-type endopeptidase inhibitor activity"/>
    <property type="evidence" value="ECO:0007669"/>
    <property type="project" value="UniProtKB-KW"/>
</dbReference>
<comment type="caution">
    <text evidence="6">The sequence shown here is derived from an EMBL/GenBank/DDBJ whole genome shotgun (WGS) entry which is preliminary data.</text>
</comment>
<dbReference type="SUPFAM" id="SSF56574">
    <property type="entry name" value="Serpins"/>
    <property type="match status" value="1"/>
</dbReference>
<dbReference type="SMART" id="SM00093">
    <property type="entry name" value="SERPIN"/>
    <property type="match status" value="1"/>
</dbReference>
<reference evidence="6" key="1">
    <citation type="journal article" date="2023" name="bioRxiv">
        <title>Scaffold-level genome assemblies of two parasitoid biocontrol wasps reveal the parthenogenesis mechanism and an associated novel virus.</title>
        <authorList>
            <person name="Inwood S."/>
            <person name="Skelly J."/>
            <person name="Guhlin J."/>
            <person name="Harrop T."/>
            <person name="Goldson S."/>
            <person name="Dearden P."/>
        </authorList>
    </citation>
    <scope>NUCLEOTIDE SEQUENCE</scope>
    <source>
        <strain evidence="6">Lincoln</strain>
        <tissue evidence="6">Whole body</tissue>
    </source>
</reference>
<dbReference type="EMBL" id="JAQQBR010001834">
    <property type="protein sequence ID" value="KAK0162045.1"/>
    <property type="molecule type" value="Genomic_DNA"/>
</dbReference>
<keyword evidence="3" id="KW-0722">Serine protease inhibitor</keyword>
<evidence type="ECO:0000256" key="4">
    <source>
        <dbReference type="RuleBase" id="RU000411"/>
    </source>
</evidence>
<dbReference type="InterPro" id="IPR023796">
    <property type="entry name" value="Serpin_dom"/>
</dbReference>
<evidence type="ECO:0000256" key="2">
    <source>
        <dbReference type="ARBA" id="ARBA00022690"/>
    </source>
</evidence>
<dbReference type="Proteomes" id="UP001168972">
    <property type="component" value="Unassembled WGS sequence"/>
</dbReference>
<dbReference type="InterPro" id="IPR000215">
    <property type="entry name" value="Serpin_fam"/>
</dbReference>
<sequence>MSGNQEALYSVVKNVNEFSAQYFKILSEENENKNIICSPLSASVILSMATYGARGLTEEQLRSGLHLSDDNTTKNGFQSLIDTLNNFKEVDLRLANKIFTASGFDVKSEFKNTSETIFRSASENIDFTKPAIASKTINQWCEQQTNDRIKNIVEPDDLEGAALILINAVYFKGNWAEKFDPTLTKPGPFHINDTTVKEVPMMFKSGKFNFGYIEEFKVQYVELPYKCNNSEDAVSMFIMLPNETNGLKDVEANLDKINFEKLRGPAHKIHLQIPKFKIESKFDLKGVLQKMGMKEMFENTANFKGINESAPLKVSKILQKAFIEVNEEGTEAAAVTGMQIMLMCMPLNIVINKPFICAIVATNTGTQLFNARVIDPTLN</sequence>
<dbReference type="Gene3D" id="2.10.310.10">
    <property type="entry name" value="Serpins superfamily"/>
    <property type="match status" value="1"/>
</dbReference>
<organism evidence="6 7">
    <name type="scientific">Microctonus hyperodae</name>
    <name type="common">Parasitoid wasp</name>
    <dbReference type="NCBI Taxonomy" id="165561"/>
    <lineage>
        <taxon>Eukaryota</taxon>
        <taxon>Metazoa</taxon>
        <taxon>Ecdysozoa</taxon>
        <taxon>Arthropoda</taxon>
        <taxon>Hexapoda</taxon>
        <taxon>Insecta</taxon>
        <taxon>Pterygota</taxon>
        <taxon>Neoptera</taxon>
        <taxon>Endopterygota</taxon>
        <taxon>Hymenoptera</taxon>
        <taxon>Apocrita</taxon>
        <taxon>Ichneumonoidea</taxon>
        <taxon>Braconidae</taxon>
        <taxon>Euphorinae</taxon>
        <taxon>Microctonus</taxon>
    </lineage>
</organism>
<gene>
    <name evidence="6" type="ORF">PV327_008415</name>
</gene>
<keyword evidence="2" id="KW-0646">Protease inhibitor</keyword>
<name>A0AA39F335_MICHY</name>
<evidence type="ECO:0000313" key="7">
    <source>
        <dbReference type="Proteomes" id="UP001168972"/>
    </source>
</evidence>
<dbReference type="PROSITE" id="PS00284">
    <property type="entry name" value="SERPIN"/>
    <property type="match status" value="1"/>
</dbReference>
<feature type="domain" description="Serpin" evidence="5">
    <location>
        <begin position="20"/>
        <end position="376"/>
    </location>
</feature>
<dbReference type="Pfam" id="PF00079">
    <property type="entry name" value="Serpin"/>
    <property type="match status" value="1"/>
</dbReference>
<proteinExistence type="inferred from homology"/>
<accession>A0AA39F335</accession>
<keyword evidence="7" id="KW-1185">Reference proteome</keyword>
<dbReference type="InterPro" id="IPR042178">
    <property type="entry name" value="Serpin_sf_1"/>
</dbReference>
<dbReference type="PANTHER" id="PTHR11461">
    <property type="entry name" value="SERINE PROTEASE INHIBITOR, SERPIN"/>
    <property type="match status" value="1"/>
</dbReference>
<protein>
    <recommendedName>
        <fullName evidence="5">Serpin domain-containing protein</fullName>
    </recommendedName>
</protein>
<dbReference type="CDD" id="cd19601">
    <property type="entry name" value="serpin42Da-like"/>
    <property type="match status" value="1"/>
</dbReference>
<dbReference type="InterPro" id="IPR042185">
    <property type="entry name" value="Serpin_sf_2"/>
</dbReference>
<reference evidence="6" key="2">
    <citation type="submission" date="2023-03" db="EMBL/GenBank/DDBJ databases">
        <authorList>
            <person name="Inwood S.N."/>
            <person name="Skelly J.G."/>
            <person name="Guhlin J."/>
            <person name="Harrop T.W.R."/>
            <person name="Goldson S.G."/>
            <person name="Dearden P.K."/>
        </authorList>
    </citation>
    <scope>NUCLEOTIDE SEQUENCE</scope>
    <source>
        <strain evidence="6">Lincoln</strain>
        <tissue evidence="6">Whole body</tissue>
    </source>
</reference>
<dbReference type="AlphaFoldDB" id="A0AA39F335"/>
<dbReference type="Gene3D" id="2.30.39.10">
    <property type="entry name" value="Alpha-1-antitrypsin, domain 1"/>
    <property type="match status" value="1"/>
</dbReference>
<dbReference type="InterPro" id="IPR023795">
    <property type="entry name" value="Serpin_CS"/>
</dbReference>
<dbReference type="GO" id="GO:0005615">
    <property type="term" value="C:extracellular space"/>
    <property type="evidence" value="ECO:0007669"/>
    <property type="project" value="InterPro"/>
</dbReference>
<comment type="similarity">
    <text evidence="1 4">Belongs to the serpin family.</text>
</comment>
<dbReference type="Gene3D" id="3.30.497.10">
    <property type="entry name" value="Antithrombin, subunit I, domain 2"/>
    <property type="match status" value="1"/>
</dbReference>
<evidence type="ECO:0000256" key="1">
    <source>
        <dbReference type="ARBA" id="ARBA00009500"/>
    </source>
</evidence>
<dbReference type="InterPro" id="IPR036186">
    <property type="entry name" value="Serpin_sf"/>
</dbReference>
<evidence type="ECO:0000256" key="3">
    <source>
        <dbReference type="ARBA" id="ARBA00022900"/>
    </source>
</evidence>
<dbReference type="PANTHER" id="PTHR11461:SF211">
    <property type="entry name" value="GH10112P-RELATED"/>
    <property type="match status" value="1"/>
</dbReference>
<evidence type="ECO:0000259" key="5">
    <source>
        <dbReference type="SMART" id="SM00093"/>
    </source>
</evidence>
<evidence type="ECO:0000313" key="6">
    <source>
        <dbReference type="EMBL" id="KAK0162045.1"/>
    </source>
</evidence>